<comment type="caution">
    <text evidence="3">The sequence shown here is derived from an EMBL/GenBank/DDBJ whole genome shotgun (WGS) entry which is preliminary data.</text>
</comment>
<reference evidence="3" key="1">
    <citation type="submission" date="2022-12" db="EMBL/GenBank/DDBJ databases">
        <title>Draft genome assemblies for two species of Escallonia (Escalloniales).</title>
        <authorList>
            <person name="Chanderbali A."/>
            <person name="Dervinis C."/>
            <person name="Anghel I."/>
            <person name="Soltis D."/>
            <person name="Soltis P."/>
            <person name="Zapata F."/>
        </authorList>
    </citation>
    <scope>NUCLEOTIDE SEQUENCE</scope>
    <source>
        <strain evidence="3">UCBG64.0493</strain>
        <tissue evidence="3">Leaf</tissue>
    </source>
</reference>
<evidence type="ECO:0000313" key="3">
    <source>
        <dbReference type="EMBL" id="KAK2996669.1"/>
    </source>
</evidence>
<feature type="domain" description="MEKHLA" evidence="2">
    <location>
        <begin position="121"/>
        <end position="148"/>
    </location>
</feature>
<accession>A0AA88S2L3</accession>
<feature type="region of interest" description="Disordered" evidence="1">
    <location>
        <begin position="80"/>
        <end position="111"/>
    </location>
</feature>
<feature type="compositionally biased region" description="Basic and acidic residues" evidence="1">
    <location>
        <begin position="94"/>
        <end position="106"/>
    </location>
</feature>
<evidence type="ECO:0000313" key="4">
    <source>
        <dbReference type="Proteomes" id="UP001188597"/>
    </source>
</evidence>
<dbReference type="AlphaFoldDB" id="A0AA88S2L3"/>
<gene>
    <name evidence="3" type="ORF">RJ639_024808</name>
</gene>
<name>A0AA88S2L3_9ASTE</name>
<proteinExistence type="predicted"/>
<dbReference type="Proteomes" id="UP001188597">
    <property type="component" value="Unassembled WGS sequence"/>
</dbReference>
<evidence type="ECO:0000259" key="2">
    <source>
        <dbReference type="Pfam" id="PF08670"/>
    </source>
</evidence>
<protein>
    <recommendedName>
        <fullName evidence="2">MEKHLA domain-containing protein</fullName>
    </recommendedName>
</protein>
<sequence>MTKLTELVLLEGGRELVMKVVTMLKFLQADGWWATLESIQDKFSLAEDLKNKDKLKKMLVVLVRLHNRLLELEAKLEGRKLFPRGGGDNRMPVKRGEDDYEEKPGEDADEGESFASFHLWEPVFTFGNQAGLDMLETTLVALQDTAWQNL</sequence>
<evidence type="ECO:0000256" key="1">
    <source>
        <dbReference type="SAM" id="MobiDB-lite"/>
    </source>
</evidence>
<dbReference type="EMBL" id="JAVXUP010004812">
    <property type="protein sequence ID" value="KAK2996669.1"/>
    <property type="molecule type" value="Genomic_DNA"/>
</dbReference>
<dbReference type="Pfam" id="PF08670">
    <property type="entry name" value="MEKHLA"/>
    <property type="match status" value="1"/>
</dbReference>
<keyword evidence="4" id="KW-1185">Reference proteome</keyword>
<dbReference type="InterPro" id="IPR013978">
    <property type="entry name" value="MEKHLA"/>
</dbReference>
<organism evidence="3 4">
    <name type="scientific">Escallonia herrerae</name>
    <dbReference type="NCBI Taxonomy" id="1293975"/>
    <lineage>
        <taxon>Eukaryota</taxon>
        <taxon>Viridiplantae</taxon>
        <taxon>Streptophyta</taxon>
        <taxon>Embryophyta</taxon>
        <taxon>Tracheophyta</taxon>
        <taxon>Spermatophyta</taxon>
        <taxon>Magnoliopsida</taxon>
        <taxon>eudicotyledons</taxon>
        <taxon>Gunneridae</taxon>
        <taxon>Pentapetalae</taxon>
        <taxon>asterids</taxon>
        <taxon>campanulids</taxon>
        <taxon>Escalloniales</taxon>
        <taxon>Escalloniaceae</taxon>
        <taxon>Escallonia</taxon>
    </lineage>
</organism>